<dbReference type="Proteomes" id="UP001165308">
    <property type="component" value="Unassembled WGS sequence"/>
</dbReference>
<organism evidence="1 2">
    <name type="scientific">Halomonas llamarensis</name>
    <dbReference type="NCBI Taxonomy" id="2945104"/>
    <lineage>
        <taxon>Bacteria</taxon>
        <taxon>Pseudomonadati</taxon>
        <taxon>Pseudomonadota</taxon>
        <taxon>Gammaproteobacteria</taxon>
        <taxon>Oceanospirillales</taxon>
        <taxon>Halomonadaceae</taxon>
        <taxon>Halomonas</taxon>
    </lineage>
</organism>
<keyword evidence="2" id="KW-1185">Reference proteome</keyword>
<dbReference type="RefSeq" id="WP_250083644.1">
    <property type="nucleotide sequence ID" value="NZ_JAMJPJ010000034.1"/>
</dbReference>
<accession>A0ABT0STY7</accession>
<evidence type="ECO:0008006" key="3">
    <source>
        <dbReference type="Google" id="ProtNLM"/>
    </source>
</evidence>
<gene>
    <name evidence="1" type="ORF">M8006_15150</name>
</gene>
<name>A0ABT0STY7_9GAMM</name>
<protein>
    <recommendedName>
        <fullName evidence="3">MFS transporter</fullName>
    </recommendedName>
</protein>
<reference evidence="1" key="1">
    <citation type="submission" date="2022-05" db="EMBL/GenBank/DDBJ databases">
        <title>Halomonas geminus sp. nov. and Halomonas llamarensis sp. nov. isolated from high-altitude salars of the Atacama Desert.</title>
        <authorList>
            <person name="Hintersatz C."/>
            <person name="Rojas L.A."/>
            <person name="Wei T.-S."/>
            <person name="Kutschke S."/>
            <person name="Lehmann F."/>
            <person name="Jain R."/>
            <person name="Pollmann K."/>
        </authorList>
    </citation>
    <scope>NUCLEOTIDE SEQUENCE</scope>
    <source>
        <strain evidence="1">ATCHA</strain>
    </source>
</reference>
<dbReference type="EMBL" id="JAMJPJ010000034">
    <property type="protein sequence ID" value="MCL7931298.1"/>
    <property type="molecule type" value="Genomic_DNA"/>
</dbReference>
<evidence type="ECO:0000313" key="2">
    <source>
        <dbReference type="Proteomes" id="UP001165308"/>
    </source>
</evidence>
<proteinExistence type="predicted"/>
<comment type="caution">
    <text evidence="1">The sequence shown here is derived from an EMBL/GenBank/DDBJ whole genome shotgun (WGS) entry which is preliminary data.</text>
</comment>
<evidence type="ECO:0000313" key="1">
    <source>
        <dbReference type="EMBL" id="MCL7931298.1"/>
    </source>
</evidence>
<sequence>MSRQMFAIALAPLLGLFILGIGNGFLSTLITVRLDSAGESATMTRRRPKPSR</sequence>